<name>A0A975FPA1_9MICO</name>
<comment type="similarity">
    <text evidence="1">Belongs to the AB hydrolase superfamily. AB hydrolase 2 family.</text>
</comment>
<dbReference type="GO" id="GO:0016787">
    <property type="term" value="F:hydrolase activity"/>
    <property type="evidence" value="ECO:0007669"/>
    <property type="project" value="UniProtKB-KW"/>
</dbReference>
<evidence type="ECO:0000256" key="2">
    <source>
        <dbReference type="ARBA" id="ARBA00022801"/>
    </source>
</evidence>
<accession>A0A975FPA1</accession>
<dbReference type="InterPro" id="IPR003140">
    <property type="entry name" value="PLipase/COase/thioEstase"/>
</dbReference>
<reference evidence="4" key="1">
    <citation type="submission" date="2021-03" db="EMBL/GenBank/DDBJ databases">
        <title>Agromyces archimandritus sp. nov., isolated from the cockroach Archimandrita tessellata.</title>
        <authorList>
            <person name="Guzman J."/>
            <person name="Ortuzar M."/>
            <person name="Poehlein A."/>
            <person name="Daniel R."/>
            <person name="Trujillo M."/>
            <person name="Vilcinskas A."/>
        </authorList>
    </citation>
    <scope>NUCLEOTIDE SEQUENCE</scope>
    <source>
        <strain evidence="4">G127AT</strain>
    </source>
</reference>
<dbReference type="RefSeq" id="WP_210900552.1">
    <property type="nucleotide sequence ID" value="NZ_CP071696.1"/>
</dbReference>
<dbReference type="InterPro" id="IPR050565">
    <property type="entry name" value="LYPA1-2/EST-like"/>
</dbReference>
<dbReference type="KEGG" id="aarc:G127AT_04765"/>
<dbReference type="Gene3D" id="3.40.50.1820">
    <property type="entry name" value="alpha/beta hydrolase"/>
    <property type="match status" value="1"/>
</dbReference>
<dbReference type="Proteomes" id="UP000671914">
    <property type="component" value="Chromosome"/>
</dbReference>
<dbReference type="SUPFAM" id="SSF53474">
    <property type="entry name" value="alpha/beta-Hydrolases"/>
    <property type="match status" value="1"/>
</dbReference>
<dbReference type="EMBL" id="CP071696">
    <property type="protein sequence ID" value="QTX05532.1"/>
    <property type="molecule type" value="Genomic_DNA"/>
</dbReference>
<evidence type="ECO:0000313" key="5">
    <source>
        <dbReference type="Proteomes" id="UP000671914"/>
    </source>
</evidence>
<proteinExistence type="inferred from homology"/>
<dbReference type="AlphaFoldDB" id="A0A975FPA1"/>
<evidence type="ECO:0000259" key="3">
    <source>
        <dbReference type="Pfam" id="PF02230"/>
    </source>
</evidence>
<dbReference type="PANTHER" id="PTHR10655">
    <property type="entry name" value="LYSOPHOSPHOLIPASE-RELATED"/>
    <property type="match status" value="1"/>
</dbReference>
<organism evidence="4 5">
    <name type="scientific">Agromyces archimandritae</name>
    <dbReference type="NCBI Taxonomy" id="2781962"/>
    <lineage>
        <taxon>Bacteria</taxon>
        <taxon>Bacillati</taxon>
        <taxon>Actinomycetota</taxon>
        <taxon>Actinomycetes</taxon>
        <taxon>Micrococcales</taxon>
        <taxon>Microbacteriaceae</taxon>
        <taxon>Agromyces</taxon>
    </lineage>
</organism>
<dbReference type="Pfam" id="PF02230">
    <property type="entry name" value="Abhydrolase_2"/>
    <property type="match status" value="1"/>
</dbReference>
<dbReference type="InterPro" id="IPR029058">
    <property type="entry name" value="AB_hydrolase_fold"/>
</dbReference>
<feature type="domain" description="Phospholipase/carboxylesterase/thioesterase" evidence="3">
    <location>
        <begin position="23"/>
        <end position="215"/>
    </location>
</feature>
<sequence length="219" mass="23535">MPDPTLDDRAVLWSAAGDDRTGRPVLLLLHGYNSDESDLFGLAPYLPLEPVVASLRAPLPAGYGYAWFPLGAPGSLLAPEQTLARRRGADAAVRAVLAWLDERVDARTPVGLLGFSQGGAIAIELLRARPERFAFAAVLAGFALDDAQPGDEELARIAPPVFWGRGTADEVIPAAAVAHTQHWLPEHASLTAGIYEGVGHQISELELRELVAFLRERYA</sequence>
<evidence type="ECO:0000256" key="1">
    <source>
        <dbReference type="ARBA" id="ARBA00006499"/>
    </source>
</evidence>
<evidence type="ECO:0000313" key="4">
    <source>
        <dbReference type="EMBL" id="QTX05532.1"/>
    </source>
</evidence>
<dbReference type="PANTHER" id="PTHR10655:SF17">
    <property type="entry name" value="LYSOPHOSPHOLIPASE-LIKE PROTEIN 1"/>
    <property type="match status" value="1"/>
</dbReference>
<keyword evidence="5" id="KW-1185">Reference proteome</keyword>
<protein>
    <submittedName>
        <fullName evidence="4">Dienelactone hydrolase family protein</fullName>
    </submittedName>
</protein>
<gene>
    <name evidence="4" type="ORF">G127AT_04765</name>
</gene>
<keyword evidence="2 4" id="KW-0378">Hydrolase</keyword>